<evidence type="ECO:0000313" key="1">
    <source>
        <dbReference type="EMBL" id="MDO3658811.1"/>
    </source>
</evidence>
<dbReference type="Proteomes" id="UP001168902">
    <property type="component" value="Unassembled WGS sequence"/>
</dbReference>
<protein>
    <submittedName>
        <fullName evidence="1">Uncharacterized protein</fullName>
    </submittedName>
</protein>
<comment type="caution">
    <text evidence="1">The sequence shown here is derived from an EMBL/GenBank/DDBJ whole genome shotgun (WGS) entry which is preliminary data.</text>
</comment>
<sequence length="37" mass="4063">MDPFPIAKNNTGCLLSTPMIHSVKLVNTTLLLKIIQP</sequence>
<dbReference type="EMBL" id="JAUMJH010000052">
    <property type="protein sequence ID" value="MDO3658811.1"/>
    <property type="molecule type" value="Genomic_DNA"/>
</dbReference>
<accession>A0ABT8V0G2</accession>
<gene>
    <name evidence="1" type="ORF">Q3V53_16730</name>
</gene>
<organism evidence="1 2">
    <name type="scientific">Acinetobacter genomosp. 15BJ</name>
    <dbReference type="NCBI Taxonomy" id="106651"/>
    <lineage>
        <taxon>Bacteria</taxon>
        <taxon>Pseudomonadati</taxon>
        <taxon>Pseudomonadota</taxon>
        <taxon>Gammaproteobacteria</taxon>
        <taxon>Moraxellales</taxon>
        <taxon>Moraxellaceae</taxon>
        <taxon>Acinetobacter</taxon>
    </lineage>
</organism>
<name>A0ABT8V0G2_9GAMM</name>
<keyword evidence="2" id="KW-1185">Reference proteome</keyword>
<reference evidence="1 2" key="1">
    <citation type="submission" date="2023-07" db="EMBL/GenBank/DDBJ databases">
        <title>A novel proteolytic Acinetobacter species.</title>
        <authorList>
            <person name="Nemec A."/>
            <person name="Radolfova-Krizova L."/>
        </authorList>
    </citation>
    <scope>NUCLEOTIDE SEQUENCE [LARGE SCALE GENOMIC DNA]</scope>
    <source>
        <strain evidence="1 2">NIPH 1865</strain>
    </source>
</reference>
<proteinExistence type="predicted"/>
<evidence type="ECO:0000313" key="2">
    <source>
        <dbReference type="Proteomes" id="UP001168902"/>
    </source>
</evidence>